<accession>A0A1C7M5K8</accession>
<dbReference type="OrthoDB" id="2576334at2759"/>
<dbReference type="AlphaFoldDB" id="A0A1C7M5K8"/>
<feature type="compositionally biased region" description="Low complexity" evidence="1">
    <location>
        <begin position="102"/>
        <end position="112"/>
    </location>
</feature>
<dbReference type="Gene3D" id="2.60.120.260">
    <property type="entry name" value="Galactose-binding domain-like"/>
    <property type="match status" value="1"/>
</dbReference>
<dbReference type="STRING" id="5627.A0A1C7M5K8"/>
<gene>
    <name evidence="2" type="ORF">A0H81_09822</name>
</gene>
<proteinExistence type="predicted"/>
<protein>
    <submittedName>
        <fullName evidence="2">Uncharacterized protein</fullName>
    </submittedName>
</protein>
<evidence type="ECO:0000256" key="1">
    <source>
        <dbReference type="SAM" id="MobiDB-lite"/>
    </source>
</evidence>
<dbReference type="Proteomes" id="UP000092993">
    <property type="component" value="Unassembled WGS sequence"/>
</dbReference>
<comment type="caution">
    <text evidence="2">The sequence shown here is derived from an EMBL/GenBank/DDBJ whole genome shotgun (WGS) entry which is preliminary data.</text>
</comment>
<evidence type="ECO:0000313" key="2">
    <source>
        <dbReference type="EMBL" id="OBZ70354.1"/>
    </source>
</evidence>
<dbReference type="EMBL" id="LUGG01000014">
    <property type="protein sequence ID" value="OBZ70354.1"/>
    <property type="molecule type" value="Genomic_DNA"/>
</dbReference>
<reference evidence="2 3" key="1">
    <citation type="submission" date="2016-03" db="EMBL/GenBank/DDBJ databases">
        <title>Whole genome sequencing of Grifola frondosa 9006-11.</title>
        <authorList>
            <person name="Min B."/>
            <person name="Park H."/>
            <person name="Kim J.-G."/>
            <person name="Cho H."/>
            <person name="Oh Y.-L."/>
            <person name="Kong W.-S."/>
            <person name="Choi I.-G."/>
        </authorList>
    </citation>
    <scope>NUCLEOTIDE SEQUENCE [LARGE SCALE GENOMIC DNA]</scope>
    <source>
        <strain evidence="2 3">9006-11</strain>
    </source>
</reference>
<evidence type="ECO:0000313" key="3">
    <source>
        <dbReference type="Proteomes" id="UP000092993"/>
    </source>
</evidence>
<sequence>MSSSPSNFTINASSPIFNLTPAGSPGGFTLFSSEEQLPVSVLVTNASQANLELPFFGTSIVLQGLVVKNCSYQATIDNDPSLPLDRFSPIQLDQSPDLQVKNPSQHPNQPQRSNPPPNLSPLFNASGLLVGPHVMKLVAFCGQNSALFIHNAVMTSGMVLSATEINNQNTSVISYHGQWNTSTISGIPTPSNAMPFSFTNSTNATMSMTFTGTAVVVNGPRHPHGSLYDVTVDAVTTTHNSSAGSLFGDTALYFQAGLNDTQVHTLQIAPHAGSDLSFILNYITVFTLIDATPTRYVCPMSTGSHAKRPVFQTRRLLALLYLLDACKLTPLARRPHRRRSNWRARSACLDSTISLVVPATTQASSGGQEVCAICDGHRKRDRTSYYPFCYQE</sequence>
<keyword evidence="3" id="KW-1185">Reference proteome</keyword>
<feature type="region of interest" description="Disordered" evidence="1">
    <location>
        <begin position="95"/>
        <end position="120"/>
    </location>
</feature>
<name>A0A1C7M5K8_GRIFR</name>
<organism evidence="2 3">
    <name type="scientific">Grifola frondosa</name>
    <name type="common">Maitake</name>
    <name type="synonym">Polyporus frondosus</name>
    <dbReference type="NCBI Taxonomy" id="5627"/>
    <lineage>
        <taxon>Eukaryota</taxon>
        <taxon>Fungi</taxon>
        <taxon>Dikarya</taxon>
        <taxon>Basidiomycota</taxon>
        <taxon>Agaricomycotina</taxon>
        <taxon>Agaricomycetes</taxon>
        <taxon>Polyporales</taxon>
        <taxon>Grifolaceae</taxon>
        <taxon>Grifola</taxon>
    </lineage>
</organism>